<keyword evidence="7" id="KW-1185">Reference proteome</keyword>
<dbReference type="Proteomes" id="UP000248079">
    <property type="component" value="Unassembled WGS sequence"/>
</dbReference>
<dbReference type="PROSITE" id="PS51257">
    <property type="entry name" value="PROKAR_LIPOPROTEIN"/>
    <property type="match status" value="1"/>
</dbReference>
<comment type="caution">
    <text evidence="6">The sequence shown here is derived from an EMBL/GenBank/DDBJ whole genome shotgun (WGS) entry which is preliminary data.</text>
</comment>
<gene>
    <name evidence="6" type="ORF">DF185_02900</name>
</gene>
<sequence>MKKYSIIIIAFVITIFACNSQNPIVTISTDFGEIELEIFEDKAPITAKHFMQNIDENVFNDACFYRVVRLDNQPNNDIKIEVIQGGLFHDSIVDKLPTIKHETTKETGILHTNGVISMARLEPGSASTEFFICIGNQAELDFGGMRNPDGQGFAAFGKVTKGMDVVKKIQTQKDQGQMLNKRIKILSIKRN</sequence>
<accession>A0A2V4A2D2</accession>
<dbReference type="InterPro" id="IPR002130">
    <property type="entry name" value="Cyclophilin-type_PPIase_dom"/>
</dbReference>
<evidence type="ECO:0000256" key="1">
    <source>
        <dbReference type="ARBA" id="ARBA00013194"/>
    </source>
</evidence>
<evidence type="ECO:0000256" key="3">
    <source>
        <dbReference type="ARBA" id="ARBA00023235"/>
    </source>
</evidence>
<dbReference type="PANTHER" id="PTHR43246">
    <property type="entry name" value="PEPTIDYL-PROLYL CIS-TRANS ISOMERASE CYP38, CHLOROPLASTIC"/>
    <property type="match status" value="1"/>
</dbReference>
<dbReference type="GO" id="GO:0003755">
    <property type="term" value="F:peptidyl-prolyl cis-trans isomerase activity"/>
    <property type="evidence" value="ECO:0007669"/>
    <property type="project" value="UniProtKB-KW"/>
</dbReference>
<reference evidence="6 7" key="1">
    <citation type="submission" date="2018-05" db="EMBL/GenBank/DDBJ databases">
        <title>Marinifilum breve JC075T sp. nov., a marine bacterium isolated from Yongle Blue Hole in the South China Sea.</title>
        <authorList>
            <person name="Fu T."/>
        </authorList>
    </citation>
    <scope>NUCLEOTIDE SEQUENCE [LARGE SCALE GENOMIC DNA]</scope>
    <source>
        <strain evidence="6 7">JC075</strain>
    </source>
</reference>
<keyword evidence="2" id="KW-0697">Rotamase</keyword>
<dbReference type="EC" id="5.2.1.8" evidence="1"/>
<dbReference type="SUPFAM" id="SSF50891">
    <property type="entry name" value="Cyclophilin-like"/>
    <property type="match status" value="1"/>
</dbReference>
<protein>
    <recommendedName>
        <fullName evidence="1">peptidylprolyl isomerase</fullName>
        <ecNumber evidence="1">5.2.1.8</ecNumber>
    </recommendedName>
</protein>
<keyword evidence="3 6" id="KW-0413">Isomerase</keyword>
<keyword evidence="4" id="KW-0732">Signal</keyword>
<dbReference type="PROSITE" id="PS50072">
    <property type="entry name" value="CSA_PPIASE_2"/>
    <property type="match status" value="1"/>
</dbReference>
<dbReference type="Gene3D" id="2.40.100.10">
    <property type="entry name" value="Cyclophilin-like"/>
    <property type="match status" value="1"/>
</dbReference>
<evidence type="ECO:0000313" key="7">
    <source>
        <dbReference type="Proteomes" id="UP000248079"/>
    </source>
</evidence>
<dbReference type="RefSeq" id="WP_110359211.1">
    <property type="nucleotide sequence ID" value="NZ_QFLI01000001.1"/>
</dbReference>
<dbReference type="InterPro" id="IPR044665">
    <property type="entry name" value="E_coli_cyclophilin_A-like"/>
</dbReference>
<feature type="signal peptide" evidence="4">
    <location>
        <begin position="1"/>
        <end position="20"/>
    </location>
</feature>
<evidence type="ECO:0000256" key="4">
    <source>
        <dbReference type="SAM" id="SignalP"/>
    </source>
</evidence>
<name>A0A2V4A2D2_9BACT</name>
<dbReference type="OrthoDB" id="9807797at2"/>
<organism evidence="6 7">
    <name type="scientific">Marinifilum breve</name>
    <dbReference type="NCBI Taxonomy" id="2184082"/>
    <lineage>
        <taxon>Bacteria</taxon>
        <taxon>Pseudomonadati</taxon>
        <taxon>Bacteroidota</taxon>
        <taxon>Bacteroidia</taxon>
        <taxon>Marinilabiliales</taxon>
        <taxon>Marinifilaceae</taxon>
    </lineage>
</organism>
<evidence type="ECO:0000259" key="5">
    <source>
        <dbReference type="PROSITE" id="PS50072"/>
    </source>
</evidence>
<evidence type="ECO:0000313" key="6">
    <source>
        <dbReference type="EMBL" id="PXY03055.1"/>
    </source>
</evidence>
<feature type="chain" id="PRO_5015836288" description="peptidylprolyl isomerase" evidence="4">
    <location>
        <begin position="21"/>
        <end position="191"/>
    </location>
</feature>
<dbReference type="Pfam" id="PF00160">
    <property type="entry name" value="Pro_isomerase"/>
    <property type="match status" value="1"/>
</dbReference>
<evidence type="ECO:0000256" key="2">
    <source>
        <dbReference type="ARBA" id="ARBA00023110"/>
    </source>
</evidence>
<dbReference type="EMBL" id="QFLI01000001">
    <property type="protein sequence ID" value="PXY03055.1"/>
    <property type="molecule type" value="Genomic_DNA"/>
</dbReference>
<feature type="domain" description="PPIase cyclophilin-type" evidence="5">
    <location>
        <begin position="24"/>
        <end position="191"/>
    </location>
</feature>
<dbReference type="AlphaFoldDB" id="A0A2V4A2D2"/>
<proteinExistence type="predicted"/>
<dbReference type="InterPro" id="IPR029000">
    <property type="entry name" value="Cyclophilin-like_dom_sf"/>
</dbReference>